<organism evidence="2 3">
    <name type="scientific">Streptomyces formicae</name>
    <dbReference type="NCBI Taxonomy" id="1616117"/>
    <lineage>
        <taxon>Bacteria</taxon>
        <taxon>Bacillati</taxon>
        <taxon>Actinomycetota</taxon>
        <taxon>Actinomycetes</taxon>
        <taxon>Kitasatosporales</taxon>
        <taxon>Streptomycetaceae</taxon>
        <taxon>Streptomyces</taxon>
    </lineage>
</organism>
<name>A0A291Q183_9ACTN</name>
<evidence type="ECO:0000313" key="2">
    <source>
        <dbReference type="EMBL" id="ATL25267.1"/>
    </source>
</evidence>
<dbReference type="Proteomes" id="UP000221011">
    <property type="component" value="Chromosome"/>
</dbReference>
<dbReference type="KEGG" id="sfk:KY5_0249c"/>
<evidence type="ECO:0000256" key="1">
    <source>
        <dbReference type="SAM" id="MobiDB-lite"/>
    </source>
</evidence>
<dbReference type="EMBL" id="CP022685">
    <property type="protein sequence ID" value="ATL25267.1"/>
    <property type="molecule type" value="Genomic_DNA"/>
</dbReference>
<protein>
    <submittedName>
        <fullName evidence="2">Uncharacterized protein</fullName>
    </submittedName>
</protein>
<feature type="region of interest" description="Disordered" evidence="1">
    <location>
        <begin position="83"/>
        <end position="109"/>
    </location>
</feature>
<sequence length="137" mass="13912">MQRMQRMKGTGARVAQQTRSARLAASALALVVTVLAFFVPAATTAYGAPGDAPGAHHLTVVHEQGSVSPDDVPALRVAPAHRVDAHIPGPGPAGPARRAFDAAPHRACGGPDARTTGVLPPPCHAVAAAAPRGPPHR</sequence>
<proteinExistence type="predicted"/>
<accession>A0A291Q183</accession>
<gene>
    <name evidence="2" type="ORF">KY5_0249c</name>
</gene>
<reference evidence="2 3" key="1">
    <citation type="submission" date="2017-08" db="EMBL/GenBank/DDBJ databases">
        <title>Complete Genome Sequence of Streptomyces formicae KY5, the formicamycin producer.</title>
        <authorList>
            <person name="Holmes N.A."/>
            <person name="Devine R."/>
            <person name="Qin Z."/>
            <person name="Seipke R.F."/>
            <person name="Wilkinson B."/>
            <person name="Hutchings M.I."/>
        </authorList>
    </citation>
    <scope>NUCLEOTIDE SEQUENCE [LARGE SCALE GENOMIC DNA]</scope>
    <source>
        <strain evidence="2 3">KY5</strain>
    </source>
</reference>
<evidence type="ECO:0000313" key="3">
    <source>
        <dbReference type="Proteomes" id="UP000221011"/>
    </source>
</evidence>
<dbReference type="AlphaFoldDB" id="A0A291Q183"/>
<keyword evidence="3" id="KW-1185">Reference proteome</keyword>